<dbReference type="InterPro" id="IPR052954">
    <property type="entry name" value="GPCR-Ligand_Int"/>
</dbReference>
<evidence type="ECO:0000256" key="6">
    <source>
        <dbReference type="SAM" id="Phobius"/>
    </source>
</evidence>
<keyword evidence="4 6" id="KW-0472">Membrane</keyword>
<dbReference type="OrthoDB" id="10011262at2759"/>
<dbReference type="PANTHER" id="PTHR46641">
    <property type="entry name" value="FMRFAMIDE RECEPTOR-RELATED"/>
    <property type="match status" value="1"/>
</dbReference>
<dbReference type="SUPFAM" id="SSF81321">
    <property type="entry name" value="Family A G protein-coupled receptor-like"/>
    <property type="match status" value="1"/>
</dbReference>
<protein>
    <recommendedName>
        <fullName evidence="7">G-protein coupled receptors family 1 profile domain-containing protein</fullName>
    </recommendedName>
</protein>
<evidence type="ECO:0000313" key="11">
    <source>
        <dbReference type="Proteomes" id="UP000663852"/>
    </source>
</evidence>
<feature type="region of interest" description="Disordered" evidence="5">
    <location>
        <begin position="459"/>
        <end position="491"/>
    </location>
</feature>
<evidence type="ECO:0000256" key="2">
    <source>
        <dbReference type="ARBA" id="ARBA00022692"/>
    </source>
</evidence>
<feature type="transmembrane region" description="Helical" evidence="6">
    <location>
        <begin position="273"/>
        <end position="296"/>
    </location>
</feature>
<dbReference type="GO" id="GO:0016020">
    <property type="term" value="C:membrane"/>
    <property type="evidence" value="ECO:0007669"/>
    <property type="project" value="UniProtKB-SubCell"/>
</dbReference>
<feature type="compositionally biased region" description="Low complexity" evidence="5">
    <location>
        <begin position="466"/>
        <end position="479"/>
    </location>
</feature>
<feature type="transmembrane region" description="Helical" evidence="6">
    <location>
        <begin position="160"/>
        <end position="181"/>
    </location>
</feature>
<evidence type="ECO:0000256" key="1">
    <source>
        <dbReference type="ARBA" id="ARBA00004370"/>
    </source>
</evidence>
<comment type="subcellular location">
    <subcellularLocation>
        <location evidence="1">Membrane</location>
    </subcellularLocation>
</comment>
<proteinExistence type="predicted"/>
<evidence type="ECO:0000313" key="10">
    <source>
        <dbReference type="Proteomes" id="UP000663828"/>
    </source>
</evidence>
<dbReference type="EMBL" id="CAJNOJ010000026">
    <property type="protein sequence ID" value="CAF0869577.1"/>
    <property type="molecule type" value="Genomic_DNA"/>
</dbReference>
<gene>
    <name evidence="8" type="ORF">EDS130_LOCUS8219</name>
    <name evidence="9" type="ORF">XAT740_LOCUS53625</name>
</gene>
<evidence type="ECO:0000256" key="4">
    <source>
        <dbReference type="ARBA" id="ARBA00023136"/>
    </source>
</evidence>
<feature type="transmembrane region" description="Helical" evidence="6">
    <location>
        <begin position="316"/>
        <end position="336"/>
    </location>
</feature>
<feature type="domain" description="G-protein coupled receptors family 1 profile" evidence="7">
    <location>
        <begin position="38"/>
        <end position="333"/>
    </location>
</feature>
<dbReference type="EMBL" id="CAJNOR010009268">
    <property type="protein sequence ID" value="CAF1642863.1"/>
    <property type="molecule type" value="Genomic_DNA"/>
</dbReference>
<feature type="transmembrane region" description="Helical" evidence="6">
    <location>
        <begin position="59"/>
        <end position="80"/>
    </location>
</feature>
<dbReference type="GO" id="GO:0008528">
    <property type="term" value="F:G protein-coupled peptide receptor activity"/>
    <property type="evidence" value="ECO:0007669"/>
    <property type="project" value="InterPro"/>
</dbReference>
<organism evidence="8 11">
    <name type="scientific">Adineta ricciae</name>
    <name type="common">Rotifer</name>
    <dbReference type="NCBI Taxonomy" id="249248"/>
    <lineage>
        <taxon>Eukaryota</taxon>
        <taxon>Metazoa</taxon>
        <taxon>Spiralia</taxon>
        <taxon>Gnathifera</taxon>
        <taxon>Rotifera</taxon>
        <taxon>Eurotatoria</taxon>
        <taxon>Bdelloidea</taxon>
        <taxon>Adinetida</taxon>
        <taxon>Adinetidae</taxon>
        <taxon>Adineta</taxon>
    </lineage>
</organism>
<evidence type="ECO:0000259" key="7">
    <source>
        <dbReference type="PROSITE" id="PS50262"/>
    </source>
</evidence>
<keyword evidence="10" id="KW-1185">Reference proteome</keyword>
<name>A0A813XKR0_ADIRI</name>
<dbReference type="Pfam" id="PF10324">
    <property type="entry name" value="7TM_GPCR_Srw"/>
    <property type="match status" value="1"/>
</dbReference>
<dbReference type="CDD" id="cd14978">
    <property type="entry name" value="7tmA_FMRFamide_R-like"/>
    <property type="match status" value="1"/>
</dbReference>
<keyword evidence="2 6" id="KW-0812">Transmembrane</keyword>
<dbReference type="InterPro" id="IPR017452">
    <property type="entry name" value="GPCR_Rhodpsn_7TM"/>
</dbReference>
<evidence type="ECO:0000313" key="9">
    <source>
        <dbReference type="EMBL" id="CAF1642863.1"/>
    </source>
</evidence>
<feature type="transmembrane region" description="Helical" evidence="6">
    <location>
        <begin position="119"/>
        <end position="139"/>
    </location>
</feature>
<evidence type="ECO:0000256" key="3">
    <source>
        <dbReference type="ARBA" id="ARBA00022989"/>
    </source>
</evidence>
<dbReference type="PANTHER" id="PTHR46641:SF2">
    <property type="entry name" value="FMRFAMIDE RECEPTOR"/>
    <property type="match status" value="1"/>
</dbReference>
<dbReference type="PROSITE" id="PS50262">
    <property type="entry name" value="G_PROTEIN_RECEP_F1_2"/>
    <property type="match status" value="1"/>
</dbReference>
<reference evidence="8" key="1">
    <citation type="submission" date="2021-02" db="EMBL/GenBank/DDBJ databases">
        <authorList>
            <person name="Nowell W R."/>
        </authorList>
    </citation>
    <scope>NUCLEOTIDE SEQUENCE</scope>
</reference>
<dbReference type="Gene3D" id="1.20.1070.10">
    <property type="entry name" value="Rhodopsin 7-helix transmembrane proteins"/>
    <property type="match status" value="1"/>
</dbReference>
<dbReference type="Proteomes" id="UP000663852">
    <property type="component" value="Unassembled WGS sequence"/>
</dbReference>
<evidence type="ECO:0000313" key="8">
    <source>
        <dbReference type="EMBL" id="CAF0869577.1"/>
    </source>
</evidence>
<dbReference type="PRINTS" id="PR00237">
    <property type="entry name" value="GPCRRHODOPSN"/>
</dbReference>
<evidence type="ECO:0000256" key="5">
    <source>
        <dbReference type="SAM" id="MobiDB-lite"/>
    </source>
</evidence>
<dbReference type="InterPro" id="IPR019427">
    <property type="entry name" value="7TM_GPCR_serpentine_rcpt_Srw"/>
</dbReference>
<feature type="transmembrane region" description="Helical" evidence="6">
    <location>
        <begin position="21"/>
        <end position="47"/>
    </location>
</feature>
<keyword evidence="3 6" id="KW-1133">Transmembrane helix</keyword>
<dbReference type="Proteomes" id="UP000663828">
    <property type="component" value="Unassembled WGS sequence"/>
</dbReference>
<feature type="transmembrane region" description="Helical" evidence="6">
    <location>
        <begin position="229"/>
        <end position="252"/>
    </location>
</feature>
<dbReference type="InterPro" id="IPR000276">
    <property type="entry name" value="GPCR_Rhodpsn"/>
</dbReference>
<accession>A0A813XKR0</accession>
<sequence length="491" mass="55621">MSLNCSLETNLIDSRTVSIKYIVGGWLTLIFCMSGIVTNIFTVVVLLHPRMRNSSTHVYLLALSICNIFLLVGLTINYSVKSIASYPALLSYLHRPDAINRNALLANNYEQFYARVAPYTTPLLSMLLLCSTYLTVLVSGDRYFLICWPLLAEKIRTRKIALLLVLLVFVLVNIYIIPHWFEYRTTKRTEQRSGMAANSTSNKSEVDVLAELTYTPLGLNTIYLAIYRFYLNVPITFVIPFTLLTLCNGSMIHQLLLIKKKKKRLGHRMKADIRITIMLIVIVLTFMLCRSMNLFVNLLVQLSPCLNTNSLHRFNAFANLLVAFNGFVNFFLFAAFGQRFREMVLYIFFRHGQYPFPAQHDGMSTHRCHPVGVPASADMLRRQSRRLSVTDNDAWAAMARRRSSASMAVLYSSSEMRARTLSNSSYLHSPTTVQGMKTSTADTIHSPLLSSFNHKLTVSHPHHYQSSSSPTSTNTKSVSNETPTPLHVTFV</sequence>
<comment type="caution">
    <text evidence="8">The sequence shown here is derived from an EMBL/GenBank/DDBJ whole genome shotgun (WGS) entry which is preliminary data.</text>
</comment>
<dbReference type="AlphaFoldDB" id="A0A813XKR0"/>